<keyword evidence="11" id="KW-1185">Reference proteome</keyword>
<keyword evidence="5 7" id="KW-0408">Iron</keyword>
<sequence length="221" mass="24325">MTPTRDDETALRRSRAYIYSQERQITDAGRHTGRAKRWIAEESRSPAGRSQDNRAIRIAAKFEGIVAPVLRTCLFRKKERLVAMAGGKVYSFEEVAKHNEREDCWLIIAGKVYDVSPFMEEHPGGDEVLLACTGKDATADFIDIGHTATAKELMPQYCIGEVDASTIPSKIAYRGVAPQDASPKPDAASGSAWLTVLQLAVPLLLLVLAFALQDFAKSKTE</sequence>
<dbReference type="PROSITE" id="PS50255">
    <property type="entry name" value="CYTOCHROME_B5_2"/>
    <property type="match status" value="1"/>
</dbReference>
<dbReference type="FunFam" id="3.10.120.10:FF:000002">
    <property type="entry name" value="Cytochrome b5 type B"/>
    <property type="match status" value="1"/>
</dbReference>
<evidence type="ECO:0000259" key="8">
    <source>
        <dbReference type="PROSITE" id="PS50255"/>
    </source>
</evidence>
<evidence type="ECO:0000313" key="9">
    <source>
        <dbReference type="EMBL" id="KAG8071631.1"/>
    </source>
</evidence>
<dbReference type="Pfam" id="PF00173">
    <property type="entry name" value="Cyt-b5"/>
    <property type="match status" value="1"/>
</dbReference>
<dbReference type="PANTHER" id="PTHR19359:SF30">
    <property type="entry name" value="OS02G0649800 PROTEIN"/>
    <property type="match status" value="1"/>
</dbReference>
<feature type="domain" description="Cytochrome b5 heme-binding" evidence="8">
    <location>
        <begin position="87"/>
        <end position="163"/>
    </location>
</feature>
<dbReference type="GO" id="GO:0046872">
    <property type="term" value="F:metal ion binding"/>
    <property type="evidence" value="ECO:0007669"/>
    <property type="project" value="UniProtKB-UniRule"/>
</dbReference>
<evidence type="ECO:0000313" key="11">
    <source>
        <dbReference type="Proteomes" id="UP000729402"/>
    </source>
</evidence>
<evidence type="ECO:0000256" key="6">
    <source>
        <dbReference type="ARBA" id="ARBA00023136"/>
    </source>
</evidence>
<keyword evidence="2 7" id="KW-0349">Heme</keyword>
<comment type="subcellular location">
    <subcellularLocation>
        <location evidence="1">Membrane</location>
    </subcellularLocation>
</comment>
<gene>
    <name evidence="9" type="ORF">GUJ93_ZPchr0006g41411</name>
    <name evidence="10" type="ORF">GUJ93_ZPchr0006g45164</name>
</gene>
<dbReference type="GO" id="GO:0016020">
    <property type="term" value="C:membrane"/>
    <property type="evidence" value="ECO:0007669"/>
    <property type="project" value="UniProtKB-SubCell"/>
</dbReference>
<dbReference type="PANTHER" id="PTHR19359">
    <property type="entry name" value="CYTOCHROME B5"/>
    <property type="match status" value="1"/>
</dbReference>
<evidence type="ECO:0000256" key="2">
    <source>
        <dbReference type="ARBA" id="ARBA00022617"/>
    </source>
</evidence>
<proteinExistence type="inferred from homology"/>
<organism evidence="10 11">
    <name type="scientific">Zizania palustris</name>
    <name type="common">Northern wild rice</name>
    <dbReference type="NCBI Taxonomy" id="103762"/>
    <lineage>
        <taxon>Eukaryota</taxon>
        <taxon>Viridiplantae</taxon>
        <taxon>Streptophyta</taxon>
        <taxon>Embryophyta</taxon>
        <taxon>Tracheophyta</taxon>
        <taxon>Spermatophyta</taxon>
        <taxon>Magnoliopsida</taxon>
        <taxon>Liliopsida</taxon>
        <taxon>Poales</taxon>
        <taxon>Poaceae</taxon>
        <taxon>BOP clade</taxon>
        <taxon>Oryzoideae</taxon>
        <taxon>Oryzeae</taxon>
        <taxon>Zizaniinae</taxon>
        <taxon>Zizania</taxon>
    </lineage>
</organism>
<keyword evidence="3 7" id="KW-0812">Transmembrane</keyword>
<reference evidence="10" key="2">
    <citation type="submission" date="2021-02" db="EMBL/GenBank/DDBJ databases">
        <authorList>
            <person name="Kimball J.A."/>
            <person name="Haas M.W."/>
            <person name="Macchietto M."/>
            <person name="Kono T."/>
            <person name="Duquette J."/>
            <person name="Shao M."/>
        </authorList>
    </citation>
    <scope>NUCLEOTIDE SEQUENCE</scope>
    <source>
        <tissue evidence="10">Fresh leaf tissue</tissue>
    </source>
</reference>
<evidence type="ECO:0000313" key="10">
    <source>
        <dbReference type="EMBL" id="KAG8071645.1"/>
    </source>
</evidence>
<dbReference type="Proteomes" id="UP000729402">
    <property type="component" value="Unassembled WGS sequence"/>
</dbReference>
<accession>A0A8J5SB91</accession>
<dbReference type="InterPro" id="IPR001199">
    <property type="entry name" value="Cyt_B5-like_heme/steroid-bd"/>
</dbReference>
<evidence type="ECO:0000256" key="7">
    <source>
        <dbReference type="RuleBase" id="RU362121"/>
    </source>
</evidence>
<keyword evidence="7" id="KW-1133">Transmembrane helix</keyword>
<evidence type="ECO:0000256" key="5">
    <source>
        <dbReference type="ARBA" id="ARBA00023004"/>
    </source>
</evidence>
<keyword evidence="6 7" id="KW-0472">Membrane</keyword>
<dbReference type="SMART" id="SM01117">
    <property type="entry name" value="Cyt-b5"/>
    <property type="match status" value="1"/>
</dbReference>
<protein>
    <recommendedName>
        <fullName evidence="8">Cytochrome b5 heme-binding domain-containing protein</fullName>
    </recommendedName>
</protein>
<dbReference type="PROSITE" id="PS00191">
    <property type="entry name" value="CYTOCHROME_B5_1"/>
    <property type="match status" value="1"/>
</dbReference>
<keyword evidence="4 7" id="KW-0479">Metal-binding</keyword>
<dbReference type="OrthoDB" id="260519at2759"/>
<reference evidence="10" key="1">
    <citation type="journal article" date="2021" name="bioRxiv">
        <title>Whole Genome Assembly and Annotation of Northern Wild Rice, Zizania palustris L., Supports a Whole Genome Duplication in the Zizania Genus.</title>
        <authorList>
            <person name="Haas M."/>
            <person name="Kono T."/>
            <person name="Macchietto M."/>
            <person name="Millas R."/>
            <person name="McGilp L."/>
            <person name="Shao M."/>
            <person name="Duquette J."/>
            <person name="Hirsch C.N."/>
            <person name="Kimball J."/>
        </authorList>
    </citation>
    <scope>NUCLEOTIDE SEQUENCE</scope>
    <source>
        <tissue evidence="10">Fresh leaf tissue</tissue>
    </source>
</reference>
<dbReference type="EMBL" id="JAAALK010000283">
    <property type="protein sequence ID" value="KAG8071645.1"/>
    <property type="molecule type" value="Genomic_DNA"/>
</dbReference>
<evidence type="ECO:0000256" key="1">
    <source>
        <dbReference type="ARBA" id="ARBA00004370"/>
    </source>
</evidence>
<dbReference type="InterPro" id="IPR050668">
    <property type="entry name" value="Cytochrome_b5"/>
</dbReference>
<dbReference type="EMBL" id="JAAALK010000283">
    <property type="protein sequence ID" value="KAG8071631.1"/>
    <property type="molecule type" value="Genomic_DNA"/>
</dbReference>
<dbReference type="InterPro" id="IPR018506">
    <property type="entry name" value="Cyt_B5_heme-BS"/>
</dbReference>
<evidence type="ECO:0000256" key="3">
    <source>
        <dbReference type="ARBA" id="ARBA00022692"/>
    </source>
</evidence>
<comment type="caution">
    <text evidence="10">The sequence shown here is derived from an EMBL/GenBank/DDBJ whole genome shotgun (WGS) entry which is preliminary data.</text>
</comment>
<dbReference type="GO" id="GO:0020037">
    <property type="term" value="F:heme binding"/>
    <property type="evidence" value="ECO:0007669"/>
    <property type="project" value="UniProtKB-UniRule"/>
</dbReference>
<name>A0A8J5SB91_ZIZPA</name>
<evidence type="ECO:0000256" key="4">
    <source>
        <dbReference type="ARBA" id="ARBA00022723"/>
    </source>
</evidence>
<comment type="similarity">
    <text evidence="7">Belongs to the cytochrome b5 family.</text>
</comment>
<feature type="transmembrane region" description="Helical" evidence="7">
    <location>
        <begin position="192"/>
        <end position="212"/>
    </location>
</feature>
<dbReference type="AlphaFoldDB" id="A0A8J5SB91"/>